<evidence type="ECO:0000313" key="2">
    <source>
        <dbReference type="Proteomes" id="UP000325811"/>
    </source>
</evidence>
<organism evidence="1 2">
    <name type="scientific">Paraburkholderia dioscoreae</name>
    <dbReference type="NCBI Taxonomy" id="2604047"/>
    <lineage>
        <taxon>Bacteria</taxon>
        <taxon>Pseudomonadati</taxon>
        <taxon>Pseudomonadota</taxon>
        <taxon>Betaproteobacteria</taxon>
        <taxon>Burkholderiales</taxon>
        <taxon>Burkholderiaceae</taxon>
        <taxon>Paraburkholderia</taxon>
    </lineage>
</organism>
<proteinExistence type="predicted"/>
<dbReference type="Proteomes" id="UP000325811">
    <property type="component" value="Chromosome I"/>
</dbReference>
<dbReference type="AlphaFoldDB" id="A0A5Q4ZD71"/>
<dbReference type="KEGG" id="pdio:PDMSB3_3971"/>
<name>A0A5Q4ZD71_9BURK</name>
<keyword evidence="2" id="KW-1185">Reference proteome</keyword>
<sequence>MYQAALRYVGVYGQLIDRKEYARYSFLN</sequence>
<reference evidence="1 2" key="1">
    <citation type="submission" date="2019-08" db="EMBL/GenBank/DDBJ databases">
        <authorList>
            <person name="Herpell B J."/>
        </authorList>
    </citation>
    <scope>NUCLEOTIDE SEQUENCE [LARGE SCALE GENOMIC DNA]</scope>
    <source>
        <strain evidence="2">Msb3</strain>
    </source>
</reference>
<accession>A0A5Q4ZD71</accession>
<evidence type="ECO:0000313" key="1">
    <source>
        <dbReference type="EMBL" id="VVD30421.1"/>
    </source>
</evidence>
<dbReference type="EMBL" id="LR699553">
    <property type="protein sequence ID" value="VVD30421.1"/>
    <property type="molecule type" value="Genomic_DNA"/>
</dbReference>
<gene>
    <name evidence="1" type="ORF">PDMSB3_3971</name>
</gene>
<protein>
    <submittedName>
        <fullName evidence="1">Uncharacterized protein</fullName>
    </submittedName>
</protein>